<protein>
    <submittedName>
        <fullName evidence="9">Glycosyltransferase family 39 protein</fullName>
    </submittedName>
</protein>
<gene>
    <name evidence="9" type="ORF">IS491_01410</name>
</gene>
<sequence length="526" mass="61694">MSALIKKIIYLIFTFFIGLFIASSFFVRAKYNTFLYGDKPVLQNQKLGIFIFMILILVLLSVDLYRMCLKLNRYSKKIVIPVTLVFSFIIQMIIIFLFTKLPTADSQTVLSLALNMLYRNDYSSFQSSGYLYMFPFNFSTVLYLKTLLTIFPNNYLVLKIFNILFTLVTSLIIYYIYKEINYKSRDNDYGVLIFASTYIPSLFMSNYIYNDIIATTLLTSSIYFLIRFVKDGSIKYIVIASVCLSIGNYFRSVGTIVLIAAVFYILLQVKKTGVKKAITSFCILGVLFNIPNWNQNFILQETNIVNESVNKNSAPIYMWINMGMNEDTIGYWDNMKSYNIYQRQARYNKEKSTELFKEEIKNKLSNMGFTSLSKMYYDKIIWTWTEGTYQIETFGIGNEAVSSSQRVGREEKVYSYNTFATELFKGDSVYRSGLLWILYVMNFLMYCFIFIRMIGVIKEKKFDEVLLVLVFLGFIGFYVLWEIKSRYIYPTYPILIILSYMGFKDVYEFVSRRSFIKYMLSIRKGL</sequence>
<evidence type="ECO:0000256" key="3">
    <source>
        <dbReference type="ARBA" id="ARBA00022676"/>
    </source>
</evidence>
<dbReference type="OMA" id="NEWAGRM"/>
<evidence type="ECO:0000256" key="2">
    <source>
        <dbReference type="ARBA" id="ARBA00022475"/>
    </source>
</evidence>
<name>A0A1S8QH65_CLOBE</name>
<dbReference type="PANTHER" id="PTHR33908">
    <property type="entry name" value="MANNOSYLTRANSFERASE YKCB-RELATED"/>
    <property type="match status" value="1"/>
</dbReference>
<dbReference type="GO" id="GO:0009103">
    <property type="term" value="P:lipopolysaccharide biosynthetic process"/>
    <property type="evidence" value="ECO:0007669"/>
    <property type="project" value="UniProtKB-ARBA"/>
</dbReference>
<accession>A0A1S8QH65</accession>
<evidence type="ECO:0000256" key="6">
    <source>
        <dbReference type="ARBA" id="ARBA00022989"/>
    </source>
</evidence>
<evidence type="ECO:0000313" key="10">
    <source>
        <dbReference type="Proteomes" id="UP000631418"/>
    </source>
</evidence>
<dbReference type="GO" id="GO:0016763">
    <property type="term" value="F:pentosyltransferase activity"/>
    <property type="evidence" value="ECO:0007669"/>
    <property type="project" value="TreeGrafter"/>
</dbReference>
<dbReference type="PANTHER" id="PTHR33908:SF11">
    <property type="entry name" value="MEMBRANE PROTEIN"/>
    <property type="match status" value="1"/>
</dbReference>
<dbReference type="InterPro" id="IPR050297">
    <property type="entry name" value="LipidA_mod_glycosyltrf_83"/>
</dbReference>
<evidence type="ECO:0000259" key="8">
    <source>
        <dbReference type="Pfam" id="PF13231"/>
    </source>
</evidence>
<keyword evidence="6" id="KW-1133">Transmembrane helix</keyword>
<keyword evidence="5" id="KW-0812">Transmembrane</keyword>
<keyword evidence="2" id="KW-1003">Cell membrane</keyword>
<feature type="domain" description="Glycosyltransferase RgtA/B/C/D-like" evidence="8">
    <location>
        <begin position="145"/>
        <end position="289"/>
    </location>
</feature>
<keyword evidence="4" id="KW-0808">Transferase</keyword>
<dbReference type="InterPro" id="IPR038731">
    <property type="entry name" value="RgtA/B/C-like"/>
</dbReference>
<dbReference type="Proteomes" id="UP000631418">
    <property type="component" value="Unassembled WGS sequence"/>
</dbReference>
<dbReference type="EMBL" id="JADOEF010000001">
    <property type="protein sequence ID" value="MBF7807391.1"/>
    <property type="molecule type" value="Genomic_DNA"/>
</dbReference>
<evidence type="ECO:0000256" key="1">
    <source>
        <dbReference type="ARBA" id="ARBA00004651"/>
    </source>
</evidence>
<dbReference type="RefSeq" id="WP_011968090.1">
    <property type="nucleotide sequence ID" value="NZ_CP073279.1"/>
</dbReference>
<dbReference type="GO" id="GO:0005886">
    <property type="term" value="C:plasma membrane"/>
    <property type="evidence" value="ECO:0007669"/>
    <property type="project" value="UniProtKB-SubCell"/>
</dbReference>
<evidence type="ECO:0000313" key="9">
    <source>
        <dbReference type="EMBL" id="MBF7807391.1"/>
    </source>
</evidence>
<dbReference type="Pfam" id="PF13231">
    <property type="entry name" value="PMT_2"/>
    <property type="match status" value="1"/>
</dbReference>
<proteinExistence type="predicted"/>
<organism evidence="9 10">
    <name type="scientific">Clostridium beijerinckii</name>
    <name type="common">Clostridium MP</name>
    <dbReference type="NCBI Taxonomy" id="1520"/>
    <lineage>
        <taxon>Bacteria</taxon>
        <taxon>Bacillati</taxon>
        <taxon>Bacillota</taxon>
        <taxon>Clostridia</taxon>
        <taxon>Eubacteriales</taxon>
        <taxon>Clostridiaceae</taxon>
        <taxon>Clostridium</taxon>
    </lineage>
</organism>
<comment type="subcellular location">
    <subcellularLocation>
        <location evidence="1">Cell membrane</location>
        <topology evidence="1">Multi-pass membrane protein</topology>
    </subcellularLocation>
</comment>
<reference evidence="9" key="1">
    <citation type="submission" date="2020-11" db="EMBL/GenBank/DDBJ databases">
        <authorList>
            <person name="Thieme N."/>
            <person name="Liebl W."/>
            <person name="Zverlov V."/>
        </authorList>
    </citation>
    <scope>NUCLEOTIDE SEQUENCE</scope>
    <source>
        <strain evidence="9">NT08</strain>
    </source>
</reference>
<keyword evidence="7" id="KW-0472">Membrane</keyword>
<dbReference type="AlphaFoldDB" id="A0A1S8QH65"/>
<evidence type="ECO:0000256" key="4">
    <source>
        <dbReference type="ARBA" id="ARBA00022679"/>
    </source>
</evidence>
<comment type="caution">
    <text evidence="9">The sequence shown here is derived from an EMBL/GenBank/DDBJ whole genome shotgun (WGS) entry which is preliminary data.</text>
</comment>
<evidence type="ECO:0000256" key="5">
    <source>
        <dbReference type="ARBA" id="ARBA00022692"/>
    </source>
</evidence>
<keyword evidence="3" id="KW-0328">Glycosyltransferase</keyword>
<evidence type="ECO:0000256" key="7">
    <source>
        <dbReference type="ARBA" id="ARBA00023136"/>
    </source>
</evidence>